<name>A0A2T1A4P8_9ACTN</name>
<evidence type="ECO:0000313" key="7">
    <source>
        <dbReference type="Proteomes" id="UP000237752"/>
    </source>
</evidence>
<dbReference type="Gene3D" id="3.40.50.300">
    <property type="entry name" value="P-loop containing nucleotide triphosphate hydrolases"/>
    <property type="match status" value="1"/>
</dbReference>
<dbReference type="FunFam" id="3.30.70.240:FF:000001">
    <property type="entry name" value="Elongation factor G"/>
    <property type="match status" value="1"/>
</dbReference>
<dbReference type="Pfam" id="PF00009">
    <property type="entry name" value="GTP_EFTU"/>
    <property type="match status" value="1"/>
</dbReference>
<dbReference type="GO" id="GO:0032790">
    <property type="term" value="P:ribosome disassembly"/>
    <property type="evidence" value="ECO:0007669"/>
    <property type="project" value="TreeGrafter"/>
</dbReference>
<dbReference type="SMART" id="SM00838">
    <property type="entry name" value="EFG_C"/>
    <property type="match status" value="1"/>
</dbReference>
<dbReference type="InterPro" id="IPR035649">
    <property type="entry name" value="EFG_V"/>
</dbReference>
<keyword evidence="7" id="KW-1185">Reference proteome</keyword>
<feature type="domain" description="Translation elongation factor EFG/EF2" evidence="5">
    <location>
        <begin position="490"/>
        <end position="608"/>
    </location>
</feature>
<dbReference type="SUPFAM" id="SSF50447">
    <property type="entry name" value="Translation proteins"/>
    <property type="match status" value="1"/>
</dbReference>
<dbReference type="OrthoDB" id="9801472at2"/>
<dbReference type="SUPFAM" id="SSF52540">
    <property type="entry name" value="P-loop containing nucleoside triphosphate hydrolases"/>
    <property type="match status" value="1"/>
</dbReference>
<dbReference type="Gene3D" id="2.40.30.10">
    <property type="entry name" value="Translation factors"/>
    <property type="match status" value="1"/>
</dbReference>
<dbReference type="InterPro" id="IPR014721">
    <property type="entry name" value="Ribsml_uS5_D2-typ_fold_subgr"/>
</dbReference>
<dbReference type="GO" id="GO:0005525">
    <property type="term" value="F:GTP binding"/>
    <property type="evidence" value="ECO:0007669"/>
    <property type="project" value="UniProtKB-KW"/>
</dbReference>
<dbReference type="Pfam" id="PF03764">
    <property type="entry name" value="EFG_IV"/>
    <property type="match status" value="1"/>
</dbReference>
<accession>A0A2T1A4P8</accession>
<dbReference type="Gene3D" id="3.30.70.240">
    <property type="match status" value="1"/>
</dbReference>
<dbReference type="CDD" id="cd01434">
    <property type="entry name" value="EFG_mtEFG1_IV"/>
    <property type="match status" value="1"/>
</dbReference>
<gene>
    <name evidence="6" type="ORF">CLV47_102212</name>
</gene>
<dbReference type="SUPFAM" id="SSF54211">
    <property type="entry name" value="Ribosomal protein S5 domain 2-like"/>
    <property type="match status" value="1"/>
</dbReference>
<dbReference type="GO" id="GO:0003924">
    <property type="term" value="F:GTPase activity"/>
    <property type="evidence" value="ECO:0007669"/>
    <property type="project" value="InterPro"/>
</dbReference>
<dbReference type="InterPro" id="IPR005225">
    <property type="entry name" value="Small_GTP-bd"/>
</dbReference>
<dbReference type="CDD" id="cd03713">
    <property type="entry name" value="EFG_mtEFG_C"/>
    <property type="match status" value="1"/>
</dbReference>
<dbReference type="Pfam" id="PF14492">
    <property type="entry name" value="EFG_III"/>
    <property type="match status" value="1"/>
</dbReference>
<dbReference type="NCBIfam" id="TIGR00231">
    <property type="entry name" value="small_GTP"/>
    <property type="match status" value="1"/>
</dbReference>
<dbReference type="InterPro" id="IPR041095">
    <property type="entry name" value="EFG_II"/>
</dbReference>
<keyword evidence="6" id="KW-0251">Elongation factor</keyword>
<dbReference type="Proteomes" id="UP000237752">
    <property type="component" value="Unassembled WGS sequence"/>
</dbReference>
<evidence type="ECO:0000256" key="2">
    <source>
        <dbReference type="ARBA" id="ARBA00023134"/>
    </source>
</evidence>
<evidence type="ECO:0000313" key="6">
    <source>
        <dbReference type="EMBL" id="PRZ43524.1"/>
    </source>
</evidence>
<evidence type="ECO:0000256" key="1">
    <source>
        <dbReference type="ARBA" id="ARBA00022741"/>
    </source>
</evidence>
<evidence type="ECO:0000259" key="4">
    <source>
        <dbReference type="SMART" id="SM00838"/>
    </source>
</evidence>
<keyword evidence="1" id="KW-0547">Nucleotide-binding</keyword>
<organism evidence="6 7">
    <name type="scientific">Antricoccus suffuscus</name>
    <dbReference type="NCBI Taxonomy" id="1629062"/>
    <lineage>
        <taxon>Bacteria</taxon>
        <taxon>Bacillati</taxon>
        <taxon>Actinomycetota</taxon>
        <taxon>Actinomycetes</taxon>
        <taxon>Geodermatophilales</taxon>
        <taxon>Antricoccaceae</taxon>
        <taxon>Antricoccus</taxon>
    </lineage>
</organism>
<dbReference type="InterPro" id="IPR005517">
    <property type="entry name" value="Transl_elong_EFG/EF2_IV"/>
</dbReference>
<dbReference type="InterPro" id="IPR000640">
    <property type="entry name" value="EFG_V-like"/>
</dbReference>
<dbReference type="AlphaFoldDB" id="A0A2T1A4P8"/>
<proteinExistence type="predicted"/>
<dbReference type="InterPro" id="IPR047872">
    <property type="entry name" value="EFG_IV"/>
</dbReference>
<evidence type="ECO:0000259" key="5">
    <source>
        <dbReference type="SMART" id="SM00889"/>
    </source>
</evidence>
<feature type="domain" description="Elongation factor EFG" evidence="4">
    <location>
        <begin position="611"/>
        <end position="699"/>
    </location>
</feature>
<sequence length="703" mass="75491">MGPKGPPLDAAPEVTDPAQLRNVVLVGPSGAGKSELFERLIAATTEGYRRKTVGESRSVQLNVASVSNGQTVLNVIDTPGYADFAGELRAGLRAADAALFVISAADGVDGQAVALWKECAAVNMPRGILITKLDAARTSFAETLAVCQDAFGAGVVALYQPLRNEEGAIIGNFELLSRRVHDYRDRDREPIVRAATDAECEIMAGRRTALIETVIQESEDDTLLERYLAGSEPDAAVLIADLLIAIAHGTCFPVVPSASERVGTHEVLFLMESGFPPPTLHGPPNVIGLYGSAVPQLRCDPDGPLIAEVIRTTSDPFVGRVSLIRVFSGTLRPDVRVHVSGHLERFTDHQINGHPDHDDDERTGVLSSPLAETLRTKSEAISGDICFVAKLLGAQTADTLSDPDAPALIEPWQLPEALLPVAIRAVSKSDDDKLGSALQRLATEDPTMRLERNTETHQLVVWTLGQAHVDLLLGRLEERYAVRVEPEPVRVALRETFATATSGTGRHVKQSGGHGQFGVCTITVEPLPRGAGFEFVDKIVGGAVPRNLIPSVEKGVRVQMQKGCLAGYPLVDVRVTLTDGKSHSVDSSDMAFQLAGALALREAAAQPDAISLLEPVDSVTIRIDDEYVGAVMTDLQTRRGRVLSTEPEPPGHTIVQAEVPQTELLRYVIDLRSITRGTGTFTRNPLGYEPLPSDLAQQQMSRG</sequence>
<reference evidence="6 7" key="1">
    <citation type="submission" date="2018-03" db="EMBL/GenBank/DDBJ databases">
        <title>Genomic Encyclopedia of Archaeal and Bacterial Type Strains, Phase II (KMG-II): from individual species to whole genera.</title>
        <authorList>
            <person name="Goeker M."/>
        </authorList>
    </citation>
    <scope>NUCLEOTIDE SEQUENCE [LARGE SCALE GENOMIC DNA]</scope>
    <source>
        <strain evidence="6 7">DSM 100065</strain>
    </source>
</reference>
<dbReference type="InterPro" id="IPR000795">
    <property type="entry name" value="T_Tr_GTP-bd_dom"/>
</dbReference>
<dbReference type="RefSeq" id="WP_106347684.1">
    <property type="nucleotide sequence ID" value="NZ_PVUE01000002.1"/>
</dbReference>
<dbReference type="InterPro" id="IPR020568">
    <property type="entry name" value="Ribosomal_Su5_D2-typ_SF"/>
</dbReference>
<dbReference type="PANTHER" id="PTHR43261:SF6">
    <property type="entry name" value="ELONGATION FACTOR G-LIKE PROTEIN"/>
    <property type="match status" value="1"/>
</dbReference>
<keyword evidence="6" id="KW-0648">Protein biosynthesis</keyword>
<protein>
    <submittedName>
        <fullName evidence="6">Translation elongation factor 2 (EF-2/EF-G)</fullName>
    </submittedName>
</protein>
<dbReference type="NCBIfam" id="NF009377">
    <property type="entry name" value="PRK12740.1-1"/>
    <property type="match status" value="1"/>
</dbReference>
<dbReference type="FunFam" id="3.30.230.10:FF:000003">
    <property type="entry name" value="Elongation factor G"/>
    <property type="match status" value="1"/>
</dbReference>
<feature type="region of interest" description="Disordered" evidence="3">
    <location>
        <begin position="681"/>
        <end position="703"/>
    </location>
</feature>
<dbReference type="InterPro" id="IPR035647">
    <property type="entry name" value="EFG_III/V"/>
</dbReference>
<dbReference type="SMART" id="SM00889">
    <property type="entry name" value="EFG_IV"/>
    <property type="match status" value="1"/>
</dbReference>
<comment type="caution">
    <text evidence="6">The sequence shown here is derived from an EMBL/GenBank/DDBJ whole genome shotgun (WGS) entry which is preliminary data.</text>
</comment>
<dbReference type="SUPFAM" id="SSF54980">
    <property type="entry name" value="EF-G C-terminal domain-like"/>
    <property type="match status" value="2"/>
</dbReference>
<dbReference type="InterPro" id="IPR009000">
    <property type="entry name" value="Transl_B-barrel_sf"/>
</dbReference>
<dbReference type="Pfam" id="PF00679">
    <property type="entry name" value="EFG_C"/>
    <property type="match status" value="1"/>
</dbReference>
<dbReference type="Gene3D" id="3.30.70.870">
    <property type="entry name" value="Elongation Factor G (Translational Gtpase), domain 3"/>
    <property type="match status" value="1"/>
</dbReference>
<evidence type="ECO:0000256" key="3">
    <source>
        <dbReference type="SAM" id="MobiDB-lite"/>
    </source>
</evidence>
<dbReference type="InterPro" id="IPR027417">
    <property type="entry name" value="P-loop_NTPase"/>
</dbReference>
<keyword evidence="2" id="KW-0342">GTP-binding</keyword>
<dbReference type="GO" id="GO:0003746">
    <property type="term" value="F:translation elongation factor activity"/>
    <property type="evidence" value="ECO:0007669"/>
    <property type="project" value="UniProtKB-KW"/>
</dbReference>
<dbReference type="Gene3D" id="3.30.230.10">
    <property type="match status" value="1"/>
</dbReference>
<dbReference type="PANTHER" id="PTHR43261">
    <property type="entry name" value="TRANSLATION ELONGATION FACTOR G-RELATED"/>
    <property type="match status" value="1"/>
</dbReference>
<dbReference type="EMBL" id="PVUE01000002">
    <property type="protein sequence ID" value="PRZ43524.1"/>
    <property type="molecule type" value="Genomic_DNA"/>
</dbReference>